<evidence type="ECO:0000256" key="1">
    <source>
        <dbReference type="ARBA" id="ARBA00007734"/>
    </source>
</evidence>
<dbReference type="GO" id="GO:0004553">
    <property type="term" value="F:hydrolase activity, hydrolyzing O-glycosyl compounds"/>
    <property type="evidence" value="ECO:0007669"/>
    <property type="project" value="InterPro"/>
</dbReference>
<dbReference type="GO" id="GO:0000270">
    <property type="term" value="P:peptidoglycan metabolic process"/>
    <property type="evidence" value="ECO:0007669"/>
    <property type="project" value="InterPro"/>
</dbReference>
<dbReference type="InterPro" id="IPR000189">
    <property type="entry name" value="Transglyc_AS"/>
</dbReference>
<feature type="domain" description="Transglycosylase SLT" evidence="4">
    <location>
        <begin position="537"/>
        <end position="642"/>
    </location>
</feature>
<dbReference type="GO" id="GO:0016020">
    <property type="term" value="C:membrane"/>
    <property type="evidence" value="ECO:0007669"/>
    <property type="project" value="InterPro"/>
</dbReference>
<dbReference type="Gene3D" id="1.10.530.10">
    <property type="match status" value="1"/>
</dbReference>
<dbReference type="CDD" id="cd13401">
    <property type="entry name" value="Slt70-like"/>
    <property type="match status" value="1"/>
</dbReference>
<evidence type="ECO:0000256" key="2">
    <source>
        <dbReference type="ARBA" id="ARBA00009387"/>
    </source>
</evidence>
<dbReference type="InterPro" id="IPR023346">
    <property type="entry name" value="Lysozyme-like_dom_sf"/>
</dbReference>
<dbReference type="AlphaFoldDB" id="A0A399R953"/>
<comment type="similarity">
    <text evidence="2">Belongs to the virb1 family.</text>
</comment>
<accession>A0A399R953</accession>
<evidence type="ECO:0000313" key="5">
    <source>
        <dbReference type="EMBL" id="RIJ26039.1"/>
    </source>
</evidence>
<evidence type="ECO:0000259" key="4">
    <source>
        <dbReference type="Pfam" id="PF01464"/>
    </source>
</evidence>
<dbReference type="PANTHER" id="PTHR37423">
    <property type="entry name" value="SOLUBLE LYTIC MUREIN TRANSGLYCOSYLASE-RELATED"/>
    <property type="match status" value="1"/>
</dbReference>
<dbReference type="GO" id="GO:0042597">
    <property type="term" value="C:periplasmic space"/>
    <property type="evidence" value="ECO:0007669"/>
    <property type="project" value="InterPro"/>
</dbReference>
<dbReference type="Pfam" id="PF01464">
    <property type="entry name" value="SLT"/>
    <property type="match status" value="1"/>
</dbReference>
<comment type="similarity">
    <text evidence="1">Belongs to the transglycosylase Slt family.</text>
</comment>
<dbReference type="PROSITE" id="PS00922">
    <property type="entry name" value="TRANSGLYCOSYLASE"/>
    <property type="match status" value="1"/>
</dbReference>
<organism evidence="5 6">
    <name type="scientific">Henriciella barbarensis</name>
    <dbReference type="NCBI Taxonomy" id="86342"/>
    <lineage>
        <taxon>Bacteria</taxon>
        <taxon>Pseudomonadati</taxon>
        <taxon>Pseudomonadota</taxon>
        <taxon>Alphaproteobacteria</taxon>
        <taxon>Hyphomonadales</taxon>
        <taxon>Hyphomonadaceae</taxon>
        <taxon>Henriciella</taxon>
    </lineage>
</organism>
<dbReference type="Proteomes" id="UP000265431">
    <property type="component" value="Unassembled WGS sequence"/>
</dbReference>
<dbReference type="InterPro" id="IPR008258">
    <property type="entry name" value="Transglycosylase_SLT_dom_1"/>
</dbReference>
<reference evidence="5 6" key="1">
    <citation type="submission" date="2018-08" db="EMBL/GenBank/DDBJ databases">
        <title>Henriciella mobilis sp. nov., isolated from seawater.</title>
        <authorList>
            <person name="Cheng H."/>
            <person name="Wu Y.-H."/>
            <person name="Xu X.-W."/>
            <person name="Guo L.-L."/>
        </authorList>
    </citation>
    <scope>NUCLEOTIDE SEQUENCE [LARGE SCALE GENOMIC DNA]</scope>
    <source>
        <strain evidence="5 6">CCUG66934</strain>
    </source>
</reference>
<dbReference type="SUPFAM" id="SSF48435">
    <property type="entry name" value="Bacterial muramidases"/>
    <property type="match status" value="1"/>
</dbReference>
<dbReference type="OrthoDB" id="9815002at2"/>
<gene>
    <name evidence="5" type="ORF">D1224_02690</name>
</gene>
<dbReference type="EMBL" id="QWGB01000004">
    <property type="protein sequence ID" value="RIJ26039.1"/>
    <property type="molecule type" value="Genomic_DNA"/>
</dbReference>
<evidence type="ECO:0000256" key="3">
    <source>
        <dbReference type="ARBA" id="ARBA00022729"/>
    </source>
</evidence>
<evidence type="ECO:0000313" key="6">
    <source>
        <dbReference type="Proteomes" id="UP000265431"/>
    </source>
</evidence>
<dbReference type="Pfam" id="PF13174">
    <property type="entry name" value="TPR_6"/>
    <property type="match status" value="1"/>
</dbReference>
<comment type="caution">
    <text evidence="5">The sequence shown here is derived from an EMBL/GenBank/DDBJ whole genome shotgun (WGS) entry which is preliminary data.</text>
</comment>
<dbReference type="GO" id="GO:0008933">
    <property type="term" value="F:peptidoglycan lytic transglycosylase activity"/>
    <property type="evidence" value="ECO:0007669"/>
    <property type="project" value="InterPro"/>
</dbReference>
<keyword evidence="6" id="KW-1185">Reference proteome</keyword>
<dbReference type="PANTHER" id="PTHR37423:SF2">
    <property type="entry name" value="MEMBRANE-BOUND LYTIC MUREIN TRANSGLYCOSYLASE C"/>
    <property type="match status" value="1"/>
</dbReference>
<keyword evidence="3" id="KW-0732">Signal</keyword>
<protein>
    <submittedName>
        <fullName evidence="5">Lytic transglycosylase domain-containing protein</fullName>
    </submittedName>
</protein>
<dbReference type="SUPFAM" id="SSF53955">
    <property type="entry name" value="Lysozyme-like"/>
    <property type="match status" value="1"/>
</dbReference>
<name>A0A399R953_9PROT</name>
<sequence length="698" mass="77936">MLSWTIKCLTSQQPKENRQGLMGVTTYRAITAALMLATASPIAVAIPSSSPSVKPDLVPASSVVTTAEARLFRDAVAAMDRGDWSTVRSLQARSGDAVVRDLIAWFRGRSDQNMSFDEMSVLLRQRSDWPFMTTLQVRAEGIINDSALDDLQKIAWFEEMGGPASGEGRVALAEAYRRGGQMDKAIELAREAWHGNTLDSALTQRVLNQYGSQLSQDDHRKRADFLLWTNQRTATSQLKSRVGSDWALLIEARIRLQARAAGVDAAVNAVPASLQNHPGLMFDRAHWRKRAGQRDENWVPLLAEIDGTGVPAAGQNALWNLRHWPIREALQERKFQLAYDLGSRHGMDSGGNFAEAAWVSGWTALRHLNQPSMALPHFKALEAGTSTPISQARALYWQGRTYEALGNQTEAAAAYQRAAQYPYVYYGQLAAEKAGLQRIYLKTEADVTDAERNAFMSRPQVKAAILLAENGQEMDFRRFSYNIDDTLETEADYVLLSEVANNYLYPEVGVRGAKAGLAKNVIAPQAVFPIPNFPLQREPNVERAVIYALARQESEMNPSAVSHANARGLMQFLPATAREEARRIGLPFRTSWLTDDPGYNMTLGGSHLDTLLGQFNGSYIMTVAAYNAGASRPRRWMREYGDPRRGEIDPIDWVEFIPFSETRNYVQRVLENTQVYRQRIAGEAVDIRLTEDLNRGRH</sequence>
<dbReference type="InterPro" id="IPR008939">
    <property type="entry name" value="Lytic_TGlycosylase_superhlx_U"/>
</dbReference>
<dbReference type="InterPro" id="IPR019734">
    <property type="entry name" value="TPR_rpt"/>
</dbReference>
<dbReference type="Gene3D" id="1.25.20.10">
    <property type="entry name" value="Bacterial muramidases"/>
    <property type="match status" value="1"/>
</dbReference>
<proteinExistence type="inferred from homology"/>